<protein>
    <submittedName>
        <fullName evidence="2">Uncharacterized protein</fullName>
    </submittedName>
</protein>
<keyword evidence="1" id="KW-1133">Transmembrane helix</keyword>
<organism evidence="2 3">
    <name type="scientific">Aspergillus pseudocaelatus</name>
    <dbReference type="NCBI Taxonomy" id="1825620"/>
    <lineage>
        <taxon>Eukaryota</taxon>
        <taxon>Fungi</taxon>
        <taxon>Dikarya</taxon>
        <taxon>Ascomycota</taxon>
        <taxon>Pezizomycotina</taxon>
        <taxon>Eurotiomycetes</taxon>
        <taxon>Eurotiomycetidae</taxon>
        <taxon>Eurotiales</taxon>
        <taxon>Aspergillaceae</taxon>
        <taxon>Aspergillus</taxon>
        <taxon>Aspergillus subgen. Circumdati</taxon>
    </lineage>
</organism>
<dbReference type="EMBL" id="ML735792">
    <property type="protein sequence ID" value="KAE8414094.1"/>
    <property type="molecule type" value="Genomic_DNA"/>
</dbReference>
<dbReference type="Proteomes" id="UP000325395">
    <property type="component" value="Unassembled WGS sequence"/>
</dbReference>
<evidence type="ECO:0000313" key="3">
    <source>
        <dbReference type="Proteomes" id="UP000325395"/>
    </source>
</evidence>
<reference evidence="2 3" key="1">
    <citation type="submission" date="2019-04" db="EMBL/GenBank/DDBJ databases">
        <authorList>
            <consortium name="DOE Joint Genome Institute"/>
            <person name="Mondo S."/>
            <person name="Kjaerbolling I."/>
            <person name="Vesth T."/>
            <person name="Frisvad J.C."/>
            <person name="Nybo J.L."/>
            <person name="Theobald S."/>
            <person name="Kildgaard S."/>
            <person name="Isbrandt T."/>
            <person name="Kuo A."/>
            <person name="Sato A."/>
            <person name="Lyhne E.K."/>
            <person name="Kogle M.E."/>
            <person name="Wiebenga A."/>
            <person name="Kun R.S."/>
            <person name="Lubbers R.J."/>
            <person name="Makela M.R."/>
            <person name="Barry K."/>
            <person name="Chovatia M."/>
            <person name="Clum A."/>
            <person name="Daum C."/>
            <person name="Haridas S."/>
            <person name="He G."/>
            <person name="LaButti K."/>
            <person name="Lipzen A."/>
            <person name="Riley R."/>
            <person name="Salamov A."/>
            <person name="Simmons B.A."/>
            <person name="Magnuson J.K."/>
            <person name="Henrissat B."/>
            <person name="Mortensen U.H."/>
            <person name="Larsen T.O."/>
            <person name="Devries R.P."/>
            <person name="Grigoriev I.V."/>
            <person name="Machida M."/>
            <person name="Baker S.E."/>
            <person name="Andersen M.R."/>
            <person name="Cantor M.N."/>
            <person name="Hua S.X."/>
        </authorList>
    </citation>
    <scope>NUCLEOTIDE SEQUENCE [LARGE SCALE GENOMIC DNA]</scope>
    <source>
        <strain evidence="2 3">CBS 117616</strain>
    </source>
</reference>
<evidence type="ECO:0000313" key="2">
    <source>
        <dbReference type="EMBL" id="KAE8414094.1"/>
    </source>
</evidence>
<keyword evidence="3" id="KW-1185">Reference proteome</keyword>
<sequence>MPPCSKRCLGGPPPTLQQLIESACLGTGEGMYHFTLVFLFFFFFSLLLPFLAT</sequence>
<gene>
    <name evidence="2" type="ORF">BDV36DRAFT_266281</name>
</gene>
<proteinExistence type="predicted"/>
<evidence type="ECO:0000256" key="1">
    <source>
        <dbReference type="SAM" id="Phobius"/>
    </source>
</evidence>
<keyword evidence="1" id="KW-0472">Membrane</keyword>
<name>A0ABQ6WAE8_9EURO</name>
<keyword evidence="1" id="KW-0812">Transmembrane</keyword>
<feature type="transmembrane region" description="Helical" evidence="1">
    <location>
        <begin position="31"/>
        <end position="52"/>
    </location>
</feature>
<accession>A0ABQ6WAE8</accession>